<proteinExistence type="predicted"/>
<dbReference type="SUPFAM" id="SSF57850">
    <property type="entry name" value="RING/U-box"/>
    <property type="match status" value="1"/>
</dbReference>
<sequence>MGQIVEEVKQHILRSRGYQNGATAPFDNTSSDCSSVASSKVIRKNRIVNIGERRLENNAIDEDTKCTICFERRGDLMKIQCGHVFHHRCTLDSKTICIKGWIEKNSTCPICRCYFNGKIVKYKLKRALKVKQRKEDSYQMSLE</sequence>
<keyword evidence="1 3" id="KW-0863">Zinc-finger</keyword>
<evidence type="ECO:0000313" key="6">
    <source>
        <dbReference type="Proteomes" id="UP000288716"/>
    </source>
</evidence>
<name>A0A443SRG0_9ACAR</name>
<reference evidence="5 6" key="1">
    <citation type="journal article" date="2018" name="Gigascience">
        <title>Genomes of trombidid mites reveal novel predicted allergens and laterally-transferred genes associated with secondary metabolism.</title>
        <authorList>
            <person name="Dong X."/>
            <person name="Chaisiri K."/>
            <person name="Xia D."/>
            <person name="Armstrong S.D."/>
            <person name="Fang Y."/>
            <person name="Donnelly M.J."/>
            <person name="Kadowaki T."/>
            <person name="McGarry J.W."/>
            <person name="Darby A.C."/>
            <person name="Makepeace B.L."/>
        </authorList>
    </citation>
    <scope>NUCLEOTIDE SEQUENCE [LARGE SCALE GENOMIC DNA]</scope>
    <source>
        <strain evidence="5">UoL-UT</strain>
    </source>
</reference>
<dbReference type="EMBL" id="NCKV01000642">
    <property type="protein sequence ID" value="RWS30103.1"/>
    <property type="molecule type" value="Genomic_DNA"/>
</dbReference>
<protein>
    <submittedName>
        <fullName evidence="5">E3 ubiquitin-protein ligase RNF181-like protein</fullName>
    </submittedName>
</protein>
<dbReference type="OrthoDB" id="21204at2759"/>
<evidence type="ECO:0000259" key="4">
    <source>
        <dbReference type="PROSITE" id="PS50089"/>
    </source>
</evidence>
<organism evidence="5 6">
    <name type="scientific">Leptotrombidium deliense</name>
    <dbReference type="NCBI Taxonomy" id="299467"/>
    <lineage>
        <taxon>Eukaryota</taxon>
        <taxon>Metazoa</taxon>
        <taxon>Ecdysozoa</taxon>
        <taxon>Arthropoda</taxon>
        <taxon>Chelicerata</taxon>
        <taxon>Arachnida</taxon>
        <taxon>Acari</taxon>
        <taxon>Acariformes</taxon>
        <taxon>Trombidiformes</taxon>
        <taxon>Prostigmata</taxon>
        <taxon>Anystina</taxon>
        <taxon>Parasitengona</taxon>
        <taxon>Trombiculoidea</taxon>
        <taxon>Trombiculidae</taxon>
        <taxon>Leptotrombidium</taxon>
    </lineage>
</organism>
<keyword evidence="2" id="KW-0862">Zinc</keyword>
<evidence type="ECO:0000256" key="3">
    <source>
        <dbReference type="PROSITE-ProRule" id="PRU00175"/>
    </source>
</evidence>
<dbReference type="VEuPathDB" id="VectorBase:LDEU001937"/>
<accession>A0A443SRG0</accession>
<gene>
    <name evidence="5" type="ORF">B4U80_13635</name>
</gene>
<dbReference type="PROSITE" id="PS50089">
    <property type="entry name" value="ZF_RING_2"/>
    <property type="match status" value="1"/>
</dbReference>
<dbReference type="STRING" id="299467.A0A443SRG0"/>
<feature type="domain" description="RING-type" evidence="4">
    <location>
        <begin position="66"/>
        <end position="112"/>
    </location>
</feature>
<dbReference type="Gene3D" id="3.30.40.10">
    <property type="entry name" value="Zinc/RING finger domain, C3HC4 (zinc finger)"/>
    <property type="match status" value="1"/>
</dbReference>
<keyword evidence="1 3" id="KW-0479">Metal-binding</keyword>
<dbReference type="Pfam" id="PF13639">
    <property type="entry name" value="zf-RING_2"/>
    <property type="match status" value="1"/>
</dbReference>
<evidence type="ECO:0000313" key="5">
    <source>
        <dbReference type="EMBL" id="RWS30103.1"/>
    </source>
</evidence>
<evidence type="ECO:0000256" key="1">
    <source>
        <dbReference type="ARBA" id="ARBA00022771"/>
    </source>
</evidence>
<keyword evidence="6" id="KW-1185">Reference proteome</keyword>
<dbReference type="Proteomes" id="UP000288716">
    <property type="component" value="Unassembled WGS sequence"/>
</dbReference>
<evidence type="ECO:0000256" key="2">
    <source>
        <dbReference type="ARBA" id="ARBA00022833"/>
    </source>
</evidence>
<dbReference type="GO" id="GO:0008270">
    <property type="term" value="F:zinc ion binding"/>
    <property type="evidence" value="ECO:0007669"/>
    <property type="project" value="UniProtKB-KW"/>
</dbReference>
<comment type="caution">
    <text evidence="5">The sequence shown here is derived from an EMBL/GenBank/DDBJ whole genome shotgun (WGS) entry which is preliminary data.</text>
</comment>
<dbReference type="InterPro" id="IPR013083">
    <property type="entry name" value="Znf_RING/FYVE/PHD"/>
</dbReference>
<dbReference type="InterPro" id="IPR001841">
    <property type="entry name" value="Znf_RING"/>
</dbReference>
<dbReference type="AlphaFoldDB" id="A0A443SRG0"/>
<dbReference type="SMART" id="SM00184">
    <property type="entry name" value="RING"/>
    <property type="match status" value="1"/>
</dbReference>